<evidence type="ECO:0000256" key="1">
    <source>
        <dbReference type="SAM" id="MobiDB-lite"/>
    </source>
</evidence>
<comment type="caution">
    <text evidence="2">The sequence shown here is derived from an EMBL/GenBank/DDBJ whole genome shotgun (WGS) entry which is preliminary data.</text>
</comment>
<dbReference type="AlphaFoldDB" id="A0A9N7V1S5"/>
<evidence type="ECO:0000313" key="2">
    <source>
        <dbReference type="EMBL" id="CAB1443870.1"/>
    </source>
</evidence>
<evidence type="ECO:0000313" key="3">
    <source>
        <dbReference type="Proteomes" id="UP001153269"/>
    </source>
</evidence>
<accession>A0A9N7V1S5</accession>
<proteinExistence type="predicted"/>
<feature type="region of interest" description="Disordered" evidence="1">
    <location>
        <begin position="1"/>
        <end position="24"/>
    </location>
</feature>
<feature type="compositionally biased region" description="Polar residues" evidence="1">
    <location>
        <begin position="9"/>
        <end position="18"/>
    </location>
</feature>
<keyword evidence="3" id="KW-1185">Reference proteome</keyword>
<organism evidence="2 3">
    <name type="scientific">Pleuronectes platessa</name>
    <name type="common">European plaice</name>
    <dbReference type="NCBI Taxonomy" id="8262"/>
    <lineage>
        <taxon>Eukaryota</taxon>
        <taxon>Metazoa</taxon>
        <taxon>Chordata</taxon>
        <taxon>Craniata</taxon>
        <taxon>Vertebrata</taxon>
        <taxon>Euteleostomi</taxon>
        <taxon>Actinopterygii</taxon>
        <taxon>Neopterygii</taxon>
        <taxon>Teleostei</taxon>
        <taxon>Neoteleostei</taxon>
        <taxon>Acanthomorphata</taxon>
        <taxon>Carangaria</taxon>
        <taxon>Pleuronectiformes</taxon>
        <taxon>Pleuronectoidei</taxon>
        <taxon>Pleuronectidae</taxon>
        <taxon>Pleuronectes</taxon>
    </lineage>
</organism>
<feature type="region of interest" description="Disordered" evidence="1">
    <location>
        <begin position="88"/>
        <end position="111"/>
    </location>
</feature>
<dbReference type="EMBL" id="CADEAL010003223">
    <property type="protein sequence ID" value="CAB1443870.1"/>
    <property type="molecule type" value="Genomic_DNA"/>
</dbReference>
<dbReference type="Proteomes" id="UP001153269">
    <property type="component" value="Unassembled WGS sequence"/>
</dbReference>
<sequence>MAKKMVPNQPLNGNTVGGSASFKARPGHIVLPDRQRRMEFAGGCQKVSSPCERTDPLFTALYRAQAPFVLLLLSRCTASFFSLRCSGSAPGGFAQSERLRRDAPTIPPLCP</sequence>
<protein>
    <submittedName>
        <fullName evidence="2">Uncharacterized protein</fullName>
    </submittedName>
</protein>
<gene>
    <name evidence="2" type="ORF">PLEPLA_LOCUS31586</name>
</gene>
<reference evidence="2" key="1">
    <citation type="submission" date="2020-03" db="EMBL/GenBank/DDBJ databases">
        <authorList>
            <person name="Weist P."/>
        </authorList>
    </citation>
    <scope>NUCLEOTIDE SEQUENCE</scope>
</reference>
<name>A0A9N7V1S5_PLEPL</name>